<organism evidence="1 2">
    <name type="scientific">Sphingomonas qomolangmaensis</name>
    <dbReference type="NCBI Taxonomy" id="2918765"/>
    <lineage>
        <taxon>Bacteria</taxon>
        <taxon>Pseudomonadati</taxon>
        <taxon>Pseudomonadota</taxon>
        <taxon>Alphaproteobacteria</taxon>
        <taxon>Sphingomonadales</taxon>
        <taxon>Sphingomonadaceae</taxon>
        <taxon>Sphingomonas</taxon>
    </lineage>
</organism>
<dbReference type="EMBL" id="CP101740">
    <property type="protein sequence ID" value="UUL81952.1"/>
    <property type="molecule type" value="Genomic_DNA"/>
</dbReference>
<proteinExistence type="predicted"/>
<evidence type="ECO:0000313" key="1">
    <source>
        <dbReference type="EMBL" id="UUL81952.1"/>
    </source>
</evidence>
<dbReference type="RefSeq" id="WP_256505705.1">
    <property type="nucleotide sequence ID" value="NZ_CP101740.1"/>
</dbReference>
<keyword evidence="2" id="KW-1185">Reference proteome</keyword>
<dbReference type="Gene3D" id="3.40.50.150">
    <property type="entry name" value="Vaccinia Virus protein VP39"/>
    <property type="match status" value="1"/>
</dbReference>
<reference evidence="1" key="1">
    <citation type="submission" date="2022-07" db="EMBL/GenBank/DDBJ databases">
        <title>Sphingomonas sp. nov., a novel bacterium isolated from the north slope of the Mount Everest.</title>
        <authorList>
            <person name="Cui X."/>
            <person name="Liu Y."/>
        </authorList>
    </citation>
    <scope>NUCLEOTIDE SEQUENCE</scope>
    <source>
        <strain evidence="1">S5-59</strain>
    </source>
</reference>
<dbReference type="GO" id="GO:0008168">
    <property type="term" value="F:methyltransferase activity"/>
    <property type="evidence" value="ECO:0007669"/>
    <property type="project" value="UniProtKB-KW"/>
</dbReference>
<keyword evidence="1" id="KW-0808">Transferase</keyword>
<gene>
    <name evidence="1" type="ORF">NMP03_12240</name>
</gene>
<accession>A0ABY5L664</accession>
<dbReference type="SUPFAM" id="SSF53335">
    <property type="entry name" value="S-adenosyl-L-methionine-dependent methyltransferases"/>
    <property type="match status" value="1"/>
</dbReference>
<dbReference type="InterPro" id="IPR029063">
    <property type="entry name" value="SAM-dependent_MTases_sf"/>
</dbReference>
<name>A0ABY5L664_9SPHN</name>
<evidence type="ECO:0000313" key="2">
    <source>
        <dbReference type="Proteomes" id="UP001058533"/>
    </source>
</evidence>
<sequence>MTPVTTTPSSRAARRSDATPSPWGMFLRGFIKHPVMVGSIMPSSKKLMDRMLDRVDWSATKLFVEYGPGTGNFCQAVLDRLAPDATLLAIDTNIDFVRYLRQTIRDPRFIVVHGSAADVRQIIADHGHAHADYVLSGLPFSTLPPGVGDAIGLATRDVVRPGGAFLVYQFSTKCRDFFDAHFGRIDHEMEWWNVPPAQLYWAWADDAPCEVELAA</sequence>
<keyword evidence="1" id="KW-0489">Methyltransferase</keyword>
<protein>
    <submittedName>
        <fullName evidence="1">Methyltransferase</fullName>
    </submittedName>
</protein>
<dbReference type="GO" id="GO:0032259">
    <property type="term" value="P:methylation"/>
    <property type="evidence" value="ECO:0007669"/>
    <property type="project" value="UniProtKB-KW"/>
</dbReference>
<dbReference type="Proteomes" id="UP001058533">
    <property type="component" value="Chromosome"/>
</dbReference>